<comment type="caution">
    <text evidence="3">The sequence shown here is derived from an EMBL/GenBank/DDBJ whole genome shotgun (WGS) entry which is preliminary data.</text>
</comment>
<dbReference type="SUPFAM" id="SSF55729">
    <property type="entry name" value="Acyl-CoA N-acyltransferases (Nat)"/>
    <property type="match status" value="1"/>
</dbReference>
<dbReference type="EC" id="2.3.1.-" evidence="3"/>
<dbReference type="Proteomes" id="UP000784435">
    <property type="component" value="Unassembled WGS sequence"/>
</dbReference>
<protein>
    <submittedName>
        <fullName evidence="3">GNAT family N-acetyltransferase</fullName>
        <ecNumber evidence="3">2.3.1.-</ecNumber>
    </submittedName>
</protein>
<evidence type="ECO:0000313" key="3">
    <source>
        <dbReference type="EMBL" id="HJG79713.1"/>
    </source>
</evidence>
<evidence type="ECO:0000313" key="4">
    <source>
        <dbReference type="Proteomes" id="UP000784435"/>
    </source>
</evidence>
<reference evidence="3" key="1">
    <citation type="journal article" date="2021" name="PeerJ">
        <title>Extensive microbial diversity within the chicken gut microbiome revealed by metagenomics and culture.</title>
        <authorList>
            <person name="Gilroy R."/>
            <person name="Ravi A."/>
            <person name="Getino M."/>
            <person name="Pursley I."/>
            <person name="Horton D.L."/>
            <person name="Alikhan N.F."/>
            <person name="Baker D."/>
            <person name="Gharbi K."/>
            <person name="Hall N."/>
            <person name="Watson M."/>
            <person name="Adriaenssens E.M."/>
            <person name="Foster-Nyarko E."/>
            <person name="Jarju S."/>
            <person name="Secka A."/>
            <person name="Antonio M."/>
            <person name="Oren A."/>
            <person name="Chaudhuri R.R."/>
            <person name="La Ragione R."/>
            <person name="Hildebrand F."/>
            <person name="Pallen M.J."/>
        </authorList>
    </citation>
    <scope>NUCLEOTIDE SEQUENCE</scope>
    <source>
        <strain evidence="3">ChiGjej5B5-7349</strain>
    </source>
</reference>
<dbReference type="Gene3D" id="3.40.630.30">
    <property type="match status" value="1"/>
</dbReference>
<reference evidence="3" key="2">
    <citation type="submission" date="2021-09" db="EMBL/GenBank/DDBJ databases">
        <authorList>
            <person name="Gilroy R."/>
        </authorList>
    </citation>
    <scope>NUCLEOTIDE SEQUENCE</scope>
    <source>
        <strain evidence="3">ChiGjej5B5-7349</strain>
    </source>
</reference>
<feature type="domain" description="N-acetyltransferase" evidence="2">
    <location>
        <begin position="14"/>
        <end position="178"/>
    </location>
</feature>
<proteinExistence type="predicted"/>
<dbReference type="EMBL" id="DYUK01000100">
    <property type="protein sequence ID" value="HJG79713.1"/>
    <property type="molecule type" value="Genomic_DNA"/>
</dbReference>
<sequence>MTRAVGTPDGWVLARTDQLSPLELYGILQLRSRVFVVEQECLYTDMDGLDLLPGTEHLLLPAEEPGPRPAADAHGGTSGFSSEPLAYARILPLEVADGPAAQAGARSVGRVVTAPAGRGRGLGRRLLDEVVRLFGHGDLTLNAQSHLRDYYGRAGFRVSGPEFLEDGIPHLPMFRPGDDQSDTRATEASPAAHA</sequence>
<dbReference type="AlphaFoldDB" id="A0A921MCX8"/>
<keyword evidence="3" id="KW-0808">Transferase</keyword>
<dbReference type="Pfam" id="PF13673">
    <property type="entry name" value="Acetyltransf_10"/>
    <property type="match status" value="1"/>
</dbReference>
<feature type="region of interest" description="Disordered" evidence="1">
    <location>
        <begin position="60"/>
        <end position="79"/>
    </location>
</feature>
<dbReference type="InterPro" id="IPR016181">
    <property type="entry name" value="Acyl_CoA_acyltransferase"/>
</dbReference>
<evidence type="ECO:0000256" key="1">
    <source>
        <dbReference type="SAM" id="MobiDB-lite"/>
    </source>
</evidence>
<dbReference type="GO" id="GO:0016747">
    <property type="term" value="F:acyltransferase activity, transferring groups other than amino-acyl groups"/>
    <property type="evidence" value="ECO:0007669"/>
    <property type="project" value="InterPro"/>
</dbReference>
<feature type="compositionally biased region" description="Basic and acidic residues" evidence="1">
    <location>
        <begin position="176"/>
        <end position="185"/>
    </location>
</feature>
<name>A0A921MCX8_9MICO</name>
<dbReference type="InterPro" id="IPR000182">
    <property type="entry name" value="GNAT_dom"/>
</dbReference>
<dbReference type="PROSITE" id="PS51186">
    <property type="entry name" value="GNAT"/>
    <property type="match status" value="1"/>
</dbReference>
<accession>A0A921MCX8</accession>
<evidence type="ECO:0000259" key="2">
    <source>
        <dbReference type="PROSITE" id="PS51186"/>
    </source>
</evidence>
<organism evidence="3 4">
    <name type="scientific">Brevibacterium senegalense</name>
    <dbReference type="NCBI Taxonomy" id="1033736"/>
    <lineage>
        <taxon>Bacteria</taxon>
        <taxon>Bacillati</taxon>
        <taxon>Actinomycetota</taxon>
        <taxon>Actinomycetes</taxon>
        <taxon>Micrococcales</taxon>
        <taxon>Brevibacteriaceae</taxon>
        <taxon>Brevibacterium</taxon>
    </lineage>
</organism>
<feature type="region of interest" description="Disordered" evidence="1">
    <location>
        <begin position="172"/>
        <end position="194"/>
    </location>
</feature>
<keyword evidence="3" id="KW-0012">Acyltransferase</keyword>
<gene>
    <name evidence="3" type="ORF">K8V08_04800</name>
</gene>